<comment type="caution">
    <text evidence="1">The sequence shown here is derived from an EMBL/GenBank/DDBJ whole genome shotgun (WGS) entry which is preliminary data.</text>
</comment>
<proteinExistence type="predicted"/>
<dbReference type="Proteomes" id="UP000642070">
    <property type="component" value="Unassembled WGS sequence"/>
</dbReference>
<accession>A0A917UI99</accession>
<name>A0A917UI99_9ACTN</name>
<reference evidence="1" key="1">
    <citation type="journal article" date="2014" name="Int. J. Syst. Evol. Microbiol.">
        <title>Complete genome sequence of Corynebacterium casei LMG S-19264T (=DSM 44701T), isolated from a smear-ripened cheese.</title>
        <authorList>
            <consortium name="US DOE Joint Genome Institute (JGI-PGF)"/>
            <person name="Walter F."/>
            <person name="Albersmeier A."/>
            <person name="Kalinowski J."/>
            <person name="Ruckert C."/>
        </authorList>
    </citation>
    <scope>NUCLEOTIDE SEQUENCE</scope>
    <source>
        <strain evidence="1">JCM 19831</strain>
    </source>
</reference>
<keyword evidence="2" id="KW-1185">Reference proteome</keyword>
<reference evidence="1" key="2">
    <citation type="submission" date="2020-09" db="EMBL/GenBank/DDBJ databases">
        <authorList>
            <person name="Sun Q."/>
            <person name="Ohkuma M."/>
        </authorList>
    </citation>
    <scope>NUCLEOTIDE SEQUENCE</scope>
    <source>
        <strain evidence="1">JCM 19831</strain>
    </source>
</reference>
<sequence length="127" mass="14181">MRRLDQLVARHPGRTHQSQGEFIDQTSALCDGLVLGVDETEERIAVYCPRAQDQASEQRVDCFERRAVELAEHLQGTFEADRRLDVHSPHSGTALRRSVADFRQNPRGGLVNVVSLLVAGRSGRCVM</sequence>
<dbReference type="AlphaFoldDB" id="A0A917UI99"/>
<evidence type="ECO:0000313" key="1">
    <source>
        <dbReference type="EMBL" id="GGM89308.1"/>
    </source>
</evidence>
<evidence type="ECO:0000313" key="2">
    <source>
        <dbReference type="Proteomes" id="UP000642070"/>
    </source>
</evidence>
<dbReference type="EMBL" id="BMPI01000127">
    <property type="protein sequence ID" value="GGM89308.1"/>
    <property type="molecule type" value="Genomic_DNA"/>
</dbReference>
<organism evidence="1 2">
    <name type="scientific">Dactylosporangium sucinum</name>
    <dbReference type="NCBI Taxonomy" id="1424081"/>
    <lineage>
        <taxon>Bacteria</taxon>
        <taxon>Bacillati</taxon>
        <taxon>Actinomycetota</taxon>
        <taxon>Actinomycetes</taxon>
        <taxon>Micromonosporales</taxon>
        <taxon>Micromonosporaceae</taxon>
        <taxon>Dactylosporangium</taxon>
    </lineage>
</organism>
<protein>
    <submittedName>
        <fullName evidence="1">Uncharacterized protein</fullName>
    </submittedName>
</protein>
<gene>
    <name evidence="1" type="ORF">GCM10007977_109170</name>
</gene>